<comment type="subunit">
    <text evidence="6">Homodimer.</text>
</comment>
<dbReference type="PANTHER" id="PTHR21139:SF42">
    <property type="entry name" value="TRIOSEPHOSPHATE ISOMERASE"/>
    <property type="match status" value="1"/>
</dbReference>
<evidence type="ECO:0000256" key="1">
    <source>
        <dbReference type="ARBA" id="ARBA00004680"/>
    </source>
</evidence>
<dbReference type="AlphaFoldDB" id="A0A2H0TLH6"/>
<dbReference type="EMBL" id="PFCK01000015">
    <property type="protein sequence ID" value="PIR71804.1"/>
    <property type="molecule type" value="Genomic_DNA"/>
</dbReference>
<comment type="pathway">
    <text evidence="6">Carbohydrate biosynthesis; gluconeogenesis.</text>
</comment>
<dbReference type="CDD" id="cd00311">
    <property type="entry name" value="TIM"/>
    <property type="match status" value="1"/>
</dbReference>
<evidence type="ECO:0000256" key="5">
    <source>
        <dbReference type="ARBA" id="ARBA00023235"/>
    </source>
</evidence>
<dbReference type="SUPFAM" id="SSF51351">
    <property type="entry name" value="Triosephosphate isomerase (TIM)"/>
    <property type="match status" value="1"/>
</dbReference>
<evidence type="ECO:0000256" key="3">
    <source>
        <dbReference type="ARBA" id="ARBA00022432"/>
    </source>
</evidence>
<evidence type="ECO:0000313" key="8">
    <source>
        <dbReference type="Proteomes" id="UP000228909"/>
    </source>
</evidence>
<dbReference type="EC" id="5.3.1.1" evidence="6"/>
<comment type="caution">
    <text evidence="7">The sequence shown here is derived from an EMBL/GenBank/DDBJ whole genome shotgun (WGS) entry which is preliminary data.</text>
</comment>
<dbReference type="FunFam" id="3.20.20.70:FF:000016">
    <property type="entry name" value="Triosephosphate isomerase"/>
    <property type="match status" value="1"/>
</dbReference>
<comment type="similarity">
    <text evidence="2 6">Belongs to the triosephosphate isomerase family.</text>
</comment>
<dbReference type="Pfam" id="PF00121">
    <property type="entry name" value="TIM"/>
    <property type="match status" value="1"/>
</dbReference>
<evidence type="ECO:0000313" key="7">
    <source>
        <dbReference type="EMBL" id="PIR71804.1"/>
    </source>
</evidence>
<comment type="subcellular location">
    <subcellularLocation>
        <location evidence="6">Cytoplasm</location>
    </subcellularLocation>
</comment>
<proteinExistence type="inferred from homology"/>
<keyword evidence="5 6" id="KW-0413">Isomerase</keyword>
<dbReference type="GO" id="GO:0004807">
    <property type="term" value="F:triose-phosphate isomerase activity"/>
    <property type="evidence" value="ECO:0007669"/>
    <property type="project" value="UniProtKB-UniRule"/>
</dbReference>
<keyword evidence="4 6" id="KW-0324">Glycolysis</keyword>
<dbReference type="PANTHER" id="PTHR21139">
    <property type="entry name" value="TRIOSEPHOSPHATE ISOMERASE"/>
    <property type="match status" value="1"/>
</dbReference>
<gene>
    <name evidence="7" type="ORF">COU43_00460</name>
</gene>
<evidence type="ECO:0000256" key="6">
    <source>
        <dbReference type="RuleBase" id="RU363013"/>
    </source>
</evidence>
<dbReference type="UniPathway" id="UPA00138"/>
<dbReference type="Proteomes" id="UP000228909">
    <property type="component" value="Unassembled WGS sequence"/>
</dbReference>
<dbReference type="GO" id="GO:0019563">
    <property type="term" value="P:glycerol catabolic process"/>
    <property type="evidence" value="ECO:0007669"/>
    <property type="project" value="TreeGrafter"/>
</dbReference>
<reference evidence="8" key="1">
    <citation type="submission" date="2017-09" db="EMBL/GenBank/DDBJ databases">
        <title>Depth-based differentiation of microbial function through sediment-hosted aquifers and enrichment of novel symbionts in the deep terrestrial subsurface.</title>
        <authorList>
            <person name="Probst A.J."/>
            <person name="Ladd B."/>
            <person name="Jarett J.K."/>
            <person name="Geller-Mcgrath D.E."/>
            <person name="Sieber C.M.K."/>
            <person name="Emerson J.B."/>
            <person name="Anantharaman K."/>
            <person name="Thomas B.C."/>
            <person name="Malmstrom R."/>
            <person name="Stieglmeier M."/>
            <person name="Klingl A."/>
            <person name="Woyke T."/>
            <person name="Ryan C.M."/>
            <person name="Banfield J.F."/>
        </authorList>
    </citation>
    <scope>NUCLEOTIDE SEQUENCE [LARGE SCALE GENOMIC DNA]</scope>
</reference>
<evidence type="ECO:0000256" key="4">
    <source>
        <dbReference type="ARBA" id="ARBA00023152"/>
    </source>
</evidence>
<comment type="catalytic activity">
    <reaction evidence="6">
        <text>D-glyceraldehyde 3-phosphate = dihydroxyacetone phosphate</text>
        <dbReference type="Rhea" id="RHEA:18585"/>
        <dbReference type="ChEBI" id="CHEBI:57642"/>
        <dbReference type="ChEBI" id="CHEBI:59776"/>
        <dbReference type="EC" id="5.3.1.1"/>
    </reaction>
</comment>
<protein>
    <recommendedName>
        <fullName evidence="6">Triosephosphate isomerase</fullName>
        <ecNumber evidence="6">5.3.1.1</ecNumber>
    </recommendedName>
</protein>
<dbReference type="InterPro" id="IPR035990">
    <property type="entry name" value="TIM_sf"/>
</dbReference>
<comment type="pathway">
    <text evidence="1 6">Carbohydrate degradation; glycolysis; D-glyceraldehyde 3-phosphate from glycerone phosphate: step 1/1.</text>
</comment>
<organism evidence="7 8">
    <name type="scientific">Candidatus Nealsonbacteria bacterium CG10_big_fil_rev_8_21_14_0_10_37_25</name>
    <dbReference type="NCBI Taxonomy" id="1974711"/>
    <lineage>
        <taxon>Bacteria</taxon>
        <taxon>Candidatus Nealsoniibacteriota</taxon>
    </lineage>
</organism>
<dbReference type="UniPathway" id="UPA00109">
    <property type="reaction ID" value="UER00189"/>
</dbReference>
<dbReference type="NCBIfam" id="TIGR00419">
    <property type="entry name" value="tim"/>
    <property type="match status" value="1"/>
</dbReference>
<evidence type="ECO:0000256" key="2">
    <source>
        <dbReference type="ARBA" id="ARBA00007422"/>
    </source>
</evidence>
<dbReference type="GO" id="GO:0005829">
    <property type="term" value="C:cytosol"/>
    <property type="evidence" value="ECO:0007669"/>
    <property type="project" value="TreeGrafter"/>
</dbReference>
<dbReference type="GO" id="GO:0006094">
    <property type="term" value="P:gluconeogenesis"/>
    <property type="evidence" value="ECO:0007669"/>
    <property type="project" value="UniProtKB-UniPathway"/>
</dbReference>
<keyword evidence="3 6" id="KW-0312">Gluconeogenesis</keyword>
<dbReference type="InterPro" id="IPR000652">
    <property type="entry name" value="Triosephosphate_isomerase"/>
</dbReference>
<name>A0A2H0TLH6_9BACT</name>
<dbReference type="GO" id="GO:0046166">
    <property type="term" value="P:glyceraldehyde-3-phosphate biosynthetic process"/>
    <property type="evidence" value="ECO:0007669"/>
    <property type="project" value="TreeGrafter"/>
</dbReference>
<keyword evidence="6" id="KW-0963">Cytoplasm</keyword>
<dbReference type="InterPro" id="IPR013785">
    <property type="entry name" value="Aldolase_TIM"/>
</dbReference>
<sequence length="275" mass="30733">MKPLIVANWKCNPPTLKEAKLLFERVEKGLKDIKDVEVVICPPFVYLPTLYVHHQVMNIKLNIKLGAQDCFWEQKGAFTGEVSPTMLKDLGCEYVIIGHSERRKYLNETDGMVNKKLKAALLVGLKPILCVGSKKRGEKGAKEMKAQLERALAGIKKSELKNIIITYEPIWAISTTKGSIVATPENTKEGEIFLRRNLTKLFGKTIAQKVKIIYGGSVDSTNIEDFIKVAQMDGVLIGAASLRFDDFMAAVKTIDPVRSVHEIKSKSGFLNRSRK</sequence>
<dbReference type="GO" id="GO:0006096">
    <property type="term" value="P:glycolytic process"/>
    <property type="evidence" value="ECO:0007669"/>
    <property type="project" value="UniProtKB-UniRule"/>
</dbReference>
<accession>A0A2H0TLH6</accession>
<dbReference type="PROSITE" id="PS51440">
    <property type="entry name" value="TIM_2"/>
    <property type="match status" value="1"/>
</dbReference>
<dbReference type="Gene3D" id="3.20.20.70">
    <property type="entry name" value="Aldolase class I"/>
    <property type="match status" value="1"/>
</dbReference>